<gene>
    <name evidence="3" type="ORF">DY251_14700</name>
</gene>
<dbReference type="InterPro" id="IPR030829">
    <property type="entry name" value="SoxH-rel_PQQ_2"/>
</dbReference>
<dbReference type="NCBIfam" id="TIGR04559">
    <property type="entry name" value="SoxH_rel_PQQ_2"/>
    <property type="match status" value="1"/>
</dbReference>
<dbReference type="GO" id="GO:0017001">
    <property type="term" value="P:antibiotic catabolic process"/>
    <property type="evidence" value="ECO:0007669"/>
    <property type="project" value="UniProtKB-ARBA"/>
</dbReference>
<dbReference type="PANTHER" id="PTHR42951:SF4">
    <property type="entry name" value="ACYL-COENZYME A THIOESTERASE MBLAC2"/>
    <property type="match status" value="1"/>
</dbReference>
<keyword evidence="3" id="KW-0378">Hydrolase</keyword>
<dbReference type="EMBL" id="QURN01000011">
    <property type="protein sequence ID" value="RFC66780.1"/>
    <property type="molecule type" value="Genomic_DNA"/>
</dbReference>
<dbReference type="Gene3D" id="3.60.15.10">
    <property type="entry name" value="Ribonuclease Z/Hydroxyacylglutathione hydrolase-like"/>
    <property type="match status" value="1"/>
</dbReference>
<dbReference type="PANTHER" id="PTHR42951">
    <property type="entry name" value="METALLO-BETA-LACTAMASE DOMAIN-CONTAINING"/>
    <property type="match status" value="1"/>
</dbReference>
<dbReference type="Proteomes" id="UP000262379">
    <property type="component" value="Unassembled WGS sequence"/>
</dbReference>
<feature type="domain" description="Metallo-beta-lactamase" evidence="2">
    <location>
        <begin position="56"/>
        <end position="240"/>
    </location>
</feature>
<dbReference type="SUPFAM" id="SSF56281">
    <property type="entry name" value="Metallo-hydrolase/oxidoreductase"/>
    <property type="match status" value="1"/>
</dbReference>
<name>A0A371XC37_9HYPH</name>
<reference evidence="4" key="1">
    <citation type="submission" date="2018-08" db="EMBL/GenBank/DDBJ databases">
        <authorList>
            <person name="Im W.T."/>
        </authorList>
    </citation>
    <scope>NUCLEOTIDE SEQUENCE [LARGE SCALE GENOMIC DNA]</scope>
    <source>
        <strain evidence="4">LA-28</strain>
    </source>
</reference>
<evidence type="ECO:0000259" key="2">
    <source>
        <dbReference type="SMART" id="SM00849"/>
    </source>
</evidence>
<comment type="caution">
    <text evidence="3">The sequence shown here is derived from an EMBL/GenBank/DDBJ whole genome shotgun (WGS) entry which is preliminary data.</text>
</comment>
<organism evidence="3 4">
    <name type="scientific">Mesorhizobium denitrificans</name>
    <dbReference type="NCBI Taxonomy" id="2294114"/>
    <lineage>
        <taxon>Bacteria</taxon>
        <taxon>Pseudomonadati</taxon>
        <taxon>Pseudomonadota</taxon>
        <taxon>Alphaproteobacteria</taxon>
        <taxon>Hyphomicrobiales</taxon>
        <taxon>Phyllobacteriaceae</taxon>
        <taxon>Mesorhizobium</taxon>
    </lineage>
</organism>
<dbReference type="InterPro" id="IPR006311">
    <property type="entry name" value="TAT_signal"/>
</dbReference>
<proteinExistence type="inferred from homology"/>
<dbReference type="GO" id="GO:0016787">
    <property type="term" value="F:hydrolase activity"/>
    <property type="evidence" value="ECO:0007669"/>
    <property type="project" value="UniProtKB-KW"/>
</dbReference>
<accession>A0A371XC37</accession>
<dbReference type="RefSeq" id="WP_116624671.1">
    <property type="nucleotide sequence ID" value="NZ_QURN01000011.1"/>
</dbReference>
<evidence type="ECO:0000256" key="1">
    <source>
        <dbReference type="ARBA" id="ARBA00005250"/>
    </source>
</evidence>
<evidence type="ECO:0000313" key="4">
    <source>
        <dbReference type="Proteomes" id="UP000262379"/>
    </source>
</evidence>
<evidence type="ECO:0000313" key="3">
    <source>
        <dbReference type="EMBL" id="RFC66780.1"/>
    </source>
</evidence>
<dbReference type="AlphaFoldDB" id="A0A371XC37"/>
<comment type="similarity">
    <text evidence="1">Belongs to the metallo-beta-lactamase superfamily. Class-B beta-lactamase family.</text>
</comment>
<dbReference type="InterPro" id="IPR050855">
    <property type="entry name" value="NDM-1-like"/>
</dbReference>
<keyword evidence="4" id="KW-1185">Reference proteome</keyword>
<dbReference type="InterPro" id="IPR036866">
    <property type="entry name" value="RibonucZ/Hydroxyglut_hydro"/>
</dbReference>
<dbReference type="InterPro" id="IPR001279">
    <property type="entry name" value="Metallo-B-lactamas"/>
</dbReference>
<dbReference type="Pfam" id="PF00753">
    <property type="entry name" value="Lactamase_B"/>
    <property type="match status" value="1"/>
</dbReference>
<dbReference type="PROSITE" id="PS51318">
    <property type="entry name" value="TAT"/>
    <property type="match status" value="1"/>
</dbReference>
<sequence length="311" mass="33738">MSTLTRRQILGWAASSALIHTPARAAVEPKLSALADGVYAFTGAEEMMEPANQGAICNVGLIVGTESAALIDSGGSYLEGVELLRAVREITDKPLRYLINTHMHPDHIFGNAAFKETGAQIVGHTNLPAALEARGAFYLQSFRRQLGEELMRGVEIIPPTVLVADRTELDLGDRKLDLRAWQPAHTDNDLTVMDRTSGTFFAGDLVFLGHLPTMDGSLLGWMRQLDELAAIAASGVVPGHGPSPSAWPDAIAPERRYFETLASDLRAAIKAGVPLAEAVTTAGQSERAKWKLFDEYNERNATTAYAELEWE</sequence>
<dbReference type="SMART" id="SM00849">
    <property type="entry name" value="Lactamase_B"/>
    <property type="match status" value="1"/>
</dbReference>
<dbReference type="CDD" id="cd16282">
    <property type="entry name" value="metallo-hydrolase-like_MBL-fold"/>
    <property type="match status" value="1"/>
</dbReference>
<protein>
    <submittedName>
        <fullName evidence="3">Quinoprotein relay system zinc metallohydrolase 2</fullName>
    </submittedName>
</protein>